<dbReference type="OrthoDB" id="2496851at2759"/>
<dbReference type="InterPro" id="IPR036236">
    <property type="entry name" value="Znf_C2H2_sf"/>
</dbReference>
<dbReference type="GO" id="GO:0000981">
    <property type="term" value="F:DNA-binding transcription factor activity, RNA polymerase II-specific"/>
    <property type="evidence" value="ECO:0007669"/>
    <property type="project" value="UniProtKB-ARBA"/>
</dbReference>
<dbReference type="EMBL" id="VSWC01000144">
    <property type="protein sequence ID" value="KAA1077277.1"/>
    <property type="molecule type" value="Genomic_DNA"/>
</dbReference>
<evidence type="ECO:0000256" key="2">
    <source>
        <dbReference type="ARBA" id="ARBA00022737"/>
    </source>
</evidence>
<proteinExistence type="predicted"/>
<feature type="compositionally biased region" description="Polar residues" evidence="6">
    <location>
        <begin position="459"/>
        <end position="477"/>
    </location>
</feature>
<sequence>MDNAPSSSKDNSDQTFWNQAFFDNSFPSTTTSHLDSNHPLIANQTTITNALSSTTTYNSNPPAQDDLFELWCCSDELCLPFADQNGKICNLSNCPSTSSNCFDSHLPPAIHLQPAHAGPNPSCPSNISPTNTFNSCQTGQDPCCSGATCQPDLLDCDCCRAGCPPSPISHQPCTECDQPAPKLQLRASPSITSTTTNQSGSGSRLLSPSLASSISRNDFDDFPVSSQAGNIDSLEEDIIWMNQDLEELIKCCCCDVPTQSETLPSHHADAHPGHHVNFDMFDRPSITFPYKPNREHTEPDSAIPSNVNISCKKDTITTFKCQWKDCNLEFSDRFRLTEHVNVCHLFQSSMAPNSGTQSESQQTHPSSRIDYQRIVPSDIIAAQSEQSRSMSTLSWKDYPDSFFANCGPSSASKSTFQHPSINISNAESHVPSGTPLLDHYQSCFDLPSHPNNPLDKPDCSTTRASCDENNNQSTQDSFVVPQIPTAGSSIDPLLLRSQRSQNPSPTKTLVLQSDIHDQHVCRWGSCTGRTFDNTAELTEHISTDHVGSGKSKYSCLWEGCYCTTKPKSVKGLDGEQESHQSDATTTTEAVNRPSDSENPRKSFNQRQKLMRHLQTHTGDKPFECERCGKKFGEMTTLVQHRRTHTNEKPYKCLVEGCGKSFALQSALTIHNRTHTGSKPFKCSVKGCSAQFSESSNLSKHMRTHSLVKKFECTICGKRFTRSDQLTRHLKSESIHLHLNNNPTNHNEDDNDDEGEEEEDDDDDKENGPEDGLNVQGADLDHSTAVHKTHPQAPPQAASFSQDKRPGSAHPLGHQPKRQKKPISAIN</sequence>
<evidence type="ECO:0000259" key="7">
    <source>
        <dbReference type="PROSITE" id="PS50157"/>
    </source>
</evidence>
<dbReference type="PROSITE" id="PS50157">
    <property type="entry name" value="ZINC_FINGER_C2H2_2"/>
    <property type="match status" value="6"/>
</dbReference>
<organism evidence="8 9">
    <name type="scientific">Puccinia graminis f. sp. tritici</name>
    <dbReference type="NCBI Taxonomy" id="56615"/>
    <lineage>
        <taxon>Eukaryota</taxon>
        <taxon>Fungi</taxon>
        <taxon>Dikarya</taxon>
        <taxon>Basidiomycota</taxon>
        <taxon>Pucciniomycotina</taxon>
        <taxon>Pucciniomycetes</taxon>
        <taxon>Pucciniales</taxon>
        <taxon>Pucciniaceae</taxon>
        <taxon>Puccinia</taxon>
    </lineage>
</organism>
<dbReference type="PANTHER" id="PTHR14003:SF19">
    <property type="entry name" value="YY2 TRANSCRIPTION FACTOR"/>
    <property type="match status" value="1"/>
</dbReference>
<name>A0A5B0MJD5_PUCGR</name>
<keyword evidence="1" id="KW-0479">Metal-binding</keyword>
<keyword evidence="9" id="KW-1185">Reference proteome</keyword>
<accession>A0A5B0MJD5</accession>
<feature type="domain" description="C2H2-type" evidence="7">
    <location>
        <begin position="680"/>
        <end position="709"/>
    </location>
</feature>
<feature type="region of interest" description="Disordered" evidence="6">
    <location>
        <begin position="351"/>
        <end position="371"/>
    </location>
</feature>
<protein>
    <submittedName>
        <fullName evidence="8">Zinc-finger protein</fullName>
    </submittedName>
</protein>
<dbReference type="FunFam" id="3.30.160.60:FF:000125">
    <property type="entry name" value="Putative zinc finger protein 143"/>
    <property type="match status" value="1"/>
</dbReference>
<dbReference type="GO" id="GO:0000785">
    <property type="term" value="C:chromatin"/>
    <property type="evidence" value="ECO:0007669"/>
    <property type="project" value="TreeGrafter"/>
</dbReference>
<evidence type="ECO:0000256" key="6">
    <source>
        <dbReference type="SAM" id="MobiDB-lite"/>
    </source>
</evidence>
<feature type="domain" description="C2H2-type" evidence="7">
    <location>
        <begin position="319"/>
        <end position="349"/>
    </location>
</feature>
<dbReference type="GO" id="GO:0000978">
    <property type="term" value="F:RNA polymerase II cis-regulatory region sequence-specific DNA binding"/>
    <property type="evidence" value="ECO:0007669"/>
    <property type="project" value="TreeGrafter"/>
</dbReference>
<dbReference type="SMART" id="SM00355">
    <property type="entry name" value="ZnF_C2H2"/>
    <property type="match status" value="6"/>
</dbReference>
<dbReference type="Pfam" id="PF00096">
    <property type="entry name" value="zf-C2H2"/>
    <property type="match status" value="3"/>
</dbReference>
<evidence type="ECO:0000313" key="8">
    <source>
        <dbReference type="EMBL" id="KAA1077277.1"/>
    </source>
</evidence>
<feature type="compositionally biased region" description="Acidic residues" evidence="6">
    <location>
        <begin position="748"/>
        <end position="764"/>
    </location>
</feature>
<evidence type="ECO:0000256" key="3">
    <source>
        <dbReference type="ARBA" id="ARBA00022771"/>
    </source>
</evidence>
<dbReference type="GO" id="GO:0005667">
    <property type="term" value="C:transcription regulator complex"/>
    <property type="evidence" value="ECO:0007669"/>
    <property type="project" value="TreeGrafter"/>
</dbReference>
<keyword evidence="2" id="KW-0677">Repeat</keyword>
<feature type="domain" description="C2H2-type" evidence="7">
    <location>
        <begin position="710"/>
        <end position="742"/>
    </location>
</feature>
<dbReference type="InterPro" id="IPR013087">
    <property type="entry name" value="Znf_C2H2_type"/>
</dbReference>
<gene>
    <name evidence="8" type="primary">SUR1_1</name>
    <name evidence="8" type="ORF">PGT21_001770</name>
</gene>
<feature type="compositionally biased region" description="Polar residues" evidence="6">
    <location>
        <begin position="351"/>
        <end position="366"/>
    </location>
</feature>
<feature type="region of interest" description="Disordered" evidence="6">
    <location>
        <begin position="734"/>
        <end position="826"/>
    </location>
</feature>
<feature type="region of interest" description="Disordered" evidence="6">
    <location>
        <begin position="569"/>
        <end position="602"/>
    </location>
</feature>
<dbReference type="OMA" id="LISSEYW"/>
<evidence type="ECO:0000256" key="4">
    <source>
        <dbReference type="ARBA" id="ARBA00022833"/>
    </source>
</evidence>
<dbReference type="PANTHER" id="PTHR14003">
    <property type="entry name" value="TRANSCRIPTIONAL REPRESSOR PROTEIN YY"/>
    <property type="match status" value="1"/>
</dbReference>
<comment type="caution">
    <text evidence="8">The sequence shown here is derived from an EMBL/GenBank/DDBJ whole genome shotgun (WGS) entry which is preliminary data.</text>
</comment>
<feature type="region of interest" description="Disordered" evidence="6">
    <location>
        <begin position="454"/>
        <end position="477"/>
    </location>
</feature>
<dbReference type="Gene3D" id="3.30.160.60">
    <property type="entry name" value="Classic Zinc Finger"/>
    <property type="match status" value="6"/>
</dbReference>
<feature type="domain" description="C2H2-type" evidence="7">
    <location>
        <begin position="622"/>
        <end position="649"/>
    </location>
</feature>
<dbReference type="PROSITE" id="PS00028">
    <property type="entry name" value="ZINC_FINGER_C2H2_1"/>
    <property type="match status" value="4"/>
</dbReference>
<feature type="domain" description="C2H2-type" evidence="7">
    <location>
        <begin position="650"/>
        <end position="679"/>
    </location>
</feature>
<dbReference type="Gene3D" id="6.10.140.370">
    <property type="match status" value="1"/>
</dbReference>
<keyword evidence="4" id="KW-0862">Zinc</keyword>
<dbReference type="FunFam" id="3.30.160.60:FF:000110">
    <property type="entry name" value="Zinc finger protein-like"/>
    <property type="match status" value="1"/>
</dbReference>
<dbReference type="GO" id="GO:0031519">
    <property type="term" value="C:PcG protein complex"/>
    <property type="evidence" value="ECO:0007669"/>
    <property type="project" value="TreeGrafter"/>
</dbReference>
<keyword evidence="3 5" id="KW-0863">Zinc-finger</keyword>
<evidence type="ECO:0000256" key="1">
    <source>
        <dbReference type="ARBA" id="ARBA00022723"/>
    </source>
</evidence>
<evidence type="ECO:0000256" key="5">
    <source>
        <dbReference type="PROSITE-ProRule" id="PRU00042"/>
    </source>
</evidence>
<feature type="domain" description="C2H2-type" evidence="7">
    <location>
        <begin position="601"/>
        <end position="621"/>
    </location>
</feature>
<feature type="compositionally biased region" description="Basic and acidic residues" evidence="6">
    <location>
        <begin position="570"/>
        <end position="580"/>
    </location>
</feature>
<reference evidence="8 9" key="1">
    <citation type="submission" date="2019-05" db="EMBL/GenBank/DDBJ databases">
        <title>Emergence of the Ug99 lineage of the wheat stem rust pathogen through somatic hybridization.</title>
        <authorList>
            <person name="Li F."/>
            <person name="Upadhyaya N.M."/>
            <person name="Sperschneider J."/>
            <person name="Matny O."/>
            <person name="Nguyen-Phuc H."/>
            <person name="Mago R."/>
            <person name="Raley C."/>
            <person name="Miller M.E."/>
            <person name="Silverstein K.A.T."/>
            <person name="Henningsen E."/>
            <person name="Hirsch C.D."/>
            <person name="Visser B."/>
            <person name="Pretorius Z.A."/>
            <person name="Steffenson B.J."/>
            <person name="Schwessinger B."/>
            <person name="Dodds P.N."/>
            <person name="Figueroa M."/>
        </authorList>
    </citation>
    <scope>NUCLEOTIDE SEQUENCE [LARGE SCALE GENOMIC DNA]</scope>
    <source>
        <strain evidence="8">21-0</strain>
    </source>
</reference>
<dbReference type="GO" id="GO:0008270">
    <property type="term" value="F:zinc ion binding"/>
    <property type="evidence" value="ECO:0007669"/>
    <property type="project" value="UniProtKB-KW"/>
</dbReference>
<dbReference type="AlphaFoldDB" id="A0A5B0MJD5"/>
<dbReference type="FunFam" id="3.30.160.60:FF:002343">
    <property type="entry name" value="Zinc finger protein 33A"/>
    <property type="match status" value="1"/>
</dbReference>
<evidence type="ECO:0000313" key="9">
    <source>
        <dbReference type="Proteomes" id="UP000324748"/>
    </source>
</evidence>
<dbReference type="FunFam" id="3.30.160.60:FF:000690">
    <property type="entry name" value="Zinc finger protein 354C"/>
    <property type="match status" value="1"/>
</dbReference>
<dbReference type="SUPFAM" id="SSF57667">
    <property type="entry name" value="beta-beta-alpha zinc fingers"/>
    <property type="match status" value="3"/>
</dbReference>
<dbReference type="Proteomes" id="UP000324748">
    <property type="component" value="Unassembled WGS sequence"/>
</dbReference>